<evidence type="ECO:0000256" key="1">
    <source>
        <dbReference type="SAM" id="MobiDB-lite"/>
    </source>
</evidence>
<proteinExistence type="predicted"/>
<evidence type="ECO:0000313" key="2">
    <source>
        <dbReference type="EMBL" id="CAG8717237.1"/>
    </source>
</evidence>
<reference evidence="2" key="1">
    <citation type="submission" date="2021-06" db="EMBL/GenBank/DDBJ databases">
        <authorList>
            <person name="Kallberg Y."/>
            <person name="Tangrot J."/>
            <person name="Rosling A."/>
        </authorList>
    </citation>
    <scope>NUCLEOTIDE SEQUENCE</scope>
    <source>
        <strain evidence="2">FL130A</strain>
    </source>
</reference>
<protein>
    <submittedName>
        <fullName evidence="2">4908_t:CDS:1</fullName>
    </submittedName>
</protein>
<gene>
    <name evidence="2" type="ORF">ALEPTO_LOCUS12124</name>
</gene>
<dbReference type="AlphaFoldDB" id="A0A9N9NB87"/>
<organism evidence="2 3">
    <name type="scientific">Ambispora leptoticha</name>
    <dbReference type="NCBI Taxonomy" id="144679"/>
    <lineage>
        <taxon>Eukaryota</taxon>
        <taxon>Fungi</taxon>
        <taxon>Fungi incertae sedis</taxon>
        <taxon>Mucoromycota</taxon>
        <taxon>Glomeromycotina</taxon>
        <taxon>Glomeromycetes</taxon>
        <taxon>Archaeosporales</taxon>
        <taxon>Ambisporaceae</taxon>
        <taxon>Ambispora</taxon>
    </lineage>
</organism>
<dbReference type="Proteomes" id="UP000789508">
    <property type="component" value="Unassembled WGS sequence"/>
</dbReference>
<comment type="caution">
    <text evidence="2">The sequence shown here is derived from an EMBL/GenBank/DDBJ whole genome shotgun (WGS) entry which is preliminary data.</text>
</comment>
<sequence length="46" mass="5072">SNITLDNNLAQQYIYVVFNPDDDVTMTDSNTNENLTSNTTTTSNTA</sequence>
<feature type="non-terminal residue" evidence="2">
    <location>
        <position position="46"/>
    </location>
</feature>
<keyword evidence="3" id="KW-1185">Reference proteome</keyword>
<feature type="region of interest" description="Disordered" evidence="1">
    <location>
        <begin position="27"/>
        <end position="46"/>
    </location>
</feature>
<name>A0A9N9NB87_9GLOM</name>
<accession>A0A9N9NB87</accession>
<dbReference type="EMBL" id="CAJVPS010024753">
    <property type="protein sequence ID" value="CAG8717237.1"/>
    <property type="molecule type" value="Genomic_DNA"/>
</dbReference>
<feature type="non-terminal residue" evidence="2">
    <location>
        <position position="1"/>
    </location>
</feature>
<evidence type="ECO:0000313" key="3">
    <source>
        <dbReference type="Proteomes" id="UP000789508"/>
    </source>
</evidence>